<dbReference type="InterPro" id="IPR028889">
    <property type="entry name" value="USP"/>
</dbReference>
<evidence type="ECO:0000259" key="2">
    <source>
        <dbReference type="PROSITE" id="PS50235"/>
    </source>
</evidence>
<dbReference type="GO" id="GO:0005829">
    <property type="term" value="C:cytosol"/>
    <property type="evidence" value="ECO:0007669"/>
    <property type="project" value="TreeGrafter"/>
</dbReference>
<name>A0A4U0TTD7_9PEZI</name>
<evidence type="ECO:0000313" key="4">
    <source>
        <dbReference type="Proteomes" id="UP000308549"/>
    </source>
</evidence>
<protein>
    <recommendedName>
        <fullName evidence="2">USP domain-containing protein</fullName>
    </recommendedName>
</protein>
<dbReference type="InterPro" id="IPR036291">
    <property type="entry name" value="NAD(P)-bd_dom_sf"/>
</dbReference>
<dbReference type="PANTHER" id="PTHR24006:SF827">
    <property type="entry name" value="UBIQUITIN CARBOXYL-TERMINAL HYDROLASE 34"/>
    <property type="match status" value="1"/>
</dbReference>
<feature type="domain" description="USP" evidence="2">
    <location>
        <begin position="1417"/>
        <end position="1731"/>
    </location>
</feature>
<keyword evidence="4" id="KW-1185">Reference proteome</keyword>
<dbReference type="GO" id="GO:0004843">
    <property type="term" value="F:cysteine-type deubiquitinase activity"/>
    <property type="evidence" value="ECO:0007669"/>
    <property type="project" value="InterPro"/>
</dbReference>
<organism evidence="3 4">
    <name type="scientific">Salinomyces thailandicus</name>
    <dbReference type="NCBI Taxonomy" id="706561"/>
    <lineage>
        <taxon>Eukaryota</taxon>
        <taxon>Fungi</taxon>
        <taxon>Dikarya</taxon>
        <taxon>Ascomycota</taxon>
        <taxon>Pezizomycotina</taxon>
        <taxon>Dothideomycetes</taxon>
        <taxon>Dothideomycetidae</taxon>
        <taxon>Mycosphaerellales</taxon>
        <taxon>Teratosphaeriaceae</taxon>
        <taxon>Salinomyces</taxon>
    </lineage>
</organism>
<dbReference type="InterPro" id="IPR038765">
    <property type="entry name" value="Papain-like_cys_pep_sf"/>
</dbReference>
<dbReference type="GO" id="GO:0016579">
    <property type="term" value="P:protein deubiquitination"/>
    <property type="evidence" value="ECO:0007669"/>
    <property type="project" value="InterPro"/>
</dbReference>
<dbReference type="InterPro" id="IPR050164">
    <property type="entry name" value="Peptidase_C19"/>
</dbReference>
<dbReference type="PRINTS" id="PR00080">
    <property type="entry name" value="SDRFAMILY"/>
</dbReference>
<dbReference type="PROSITE" id="PS50235">
    <property type="entry name" value="USP_3"/>
    <property type="match status" value="1"/>
</dbReference>
<dbReference type="PRINTS" id="PR00081">
    <property type="entry name" value="GDHRDH"/>
</dbReference>
<dbReference type="Gene3D" id="3.40.50.720">
    <property type="entry name" value="NAD(P)-binding Rossmann-like Domain"/>
    <property type="match status" value="1"/>
</dbReference>
<dbReference type="Proteomes" id="UP000308549">
    <property type="component" value="Unassembled WGS sequence"/>
</dbReference>
<comment type="caution">
    <text evidence="3">The sequence shown here is derived from an EMBL/GenBank/DDBJ whole genome shotgun (WGS) entry which is preliminary data.</text>
</comment>
<proteinExistence type="predicted"/>
<dbReference type="PANTHER" id="PTHR24006">
    <property type="entry name" value="UBIQUITIN CARBOXYL-TERMINAL HYDROLASE"/>
    <property type="match status" value="1"/>
</dbReference>
<evidence type="ECO:0000313" key="3">
    <source>
        <dbReference type="EMBL" id="TKA25105.1"/>
    </source>
</evidence>
<feature type="compositionally biased region" description="Basic and acidic residues" evidence="1">
    <location>
        <begin position="1"/>
        <end position="24"/>
    </location>
</feature>
<feature type="region of interest" description="Disordered" evidence="1">
    <location>
        <begin position="1"/>
        <end position="36"/>
    </location>
</feature>
<sequence length="2620" mass="294044">MAPSPRDHDADADIELSRKRARLSEEDDSPASGGPVEIEALAPETIGGDGVNTIALETDYPMDPFSETFQVLEGREPIDQLCAITETAKSAKFLAPEVLMSITKWLVEHIQSTADEPKEYLEARYMRDYHFFGEFSITAIELLNREVWFRREAFRLFPELSQLMENFLQYLMALSVRFINLLPAISREQIVRKDSATEGARSIHVPTLLYIHLAARLATLRHHNAPFLKDEFALKAAVVGKSCQKLVSADHGAAAEALLAVYRDITDHIEEITIAWLIVDSILELGRLPIYQGECASGVIEITKKVVLPIICNKRPRDLPDGFHERLLLNSGSIVHNVSLANNAFVHGWQMYEQTIQGAQDALFSSGKSGPQNLQELCNGDSEIVSAILRATWTLQAQRSFIQSTIMDVRSCGMTMMCQELTNWYKRCCIDTLEGVNHPVIDYAARFLRENALTDYIFSADSHASIIDHSEEIVTFLAVTFTYTDHETDKIWQACTTSVEADFVQASYRILGRICQHLSFHQLHHLVKKYATTPLSRVSNHTAVETLSTAFFYMRESTPVPTARQDRLAVVMVALEIVIHMHKEESTPASPYYLNIAMGEIAAAFEFATEDRIQIYDRCAPHITQSGPASTAAFQVLHRFLAKGLPPIEGERLLAMLPVQAVVDELCKHVNQLAERAISDPRCLVETLSCRLGVVAYMMCFAPTRDHELEDTIFEHLFGEHAANNQARDIAWGELASLSKTVNPRSAAVQLLERYSELQIPALTATCVTRSLMMLVKGRLAEYVQTQGFNTQYPKLLEHPLWHTLLRIAVESLDPSAAEVAFDSINLLLFGIPQKFTNRDSVVQCHVDFLRGFVDRLCNRFPAVSAFNDQSQIHEFRRAMSLLDFVCRRSRDLRSEFQCSSPPTAIVLNPSDAPACLSFSLQICAPERHQALINVRASEDTTFEELASAVRSRTGTSKQRIVIGGRVVDVAANPCRTLKDGGVQAAGGITVYPIYDSSCHLDNMLTDTGPVEQELVAQHDRLEDFLDGPPPVAEATQHLLATIRPSSSACFRVREADISAKELFPVNSHYRTKYSLHLLSFFLRTYARFGVVEPAYMMRGMRFLVDYITDENRCDEPKVSLQVLGCLMQFLQERPDTVANEQYFRTPAAFGRRMIELLMKTLHNPQALNSALRTELAVCLYKVTLEACRVEPEVWTNFVGDERTVCLHGDLLLDDDHALTTRLKTSIENFCADEASPSDRVEKFWLIISASLDKALARPYATAAYFGLAAHLLNSNAAFQANEQMTRDWVQVLLRAVHAYTHFETPELPIADPSMIGLLRLFGVAIDILKSFKKSLRLGQLSSELFSKLLFHSKQPLLHPESRNGAYNVVKATCETKEDYCGLSNAMQALLTSGPLPAAPQNFPGIEGWIRPPNREAGLMNLGMTCYMNSLLQQLFANFALRKFIFDTPVVDCEKQEFLQRVQELFAEMQDSSQCTINPGGLAQYLDIPVQSQEDVHTFYGTFLGRLEDSMPDDEHKETLAKFYGGTFVSQIRGSCGHVSVSKEPFSDISITVKNKANLFESLNEFVQGEPMQGSNKYRCQTCDTGDGRLVDAMKRTCLDEVPDHLTFCLKRFTFECMMGLEGKVNDCFEFPERIDMSRYGRAHLEQPENQVEQDLFDLVGVIVHQGDLGFGHYWSYCRVAGSMQWVRLEDQNVQQCQNFAQLQQECFGGLKFTSGQDKTHNAYVLFYERQRSQQHQVQPSAGLPNKSPVGLLMPPRAQPPACVATRNAEERLWRHQIANIFAPAFATFTEWLISTSPPLDQLEARCEAVLSAKYLLRVVFTDYSNAAKVKAALQAIKPLVESRDPIFAQELVQAMLEIPSFCQNLWTHGEGTYIQAASDLVTTCFQRLKNDAGEETYVRMLEQMLLTHALALRDLGLTYGRWKQYFALPMSLSRLGPDEHALVLDQQYILRTLDIVQLQWTNDETKRLNQHLWDKMRGGSIDLSPLFDFLHGILQYYVNLEDVQHKYETRPAPGSPEKHTVGDLGVLLWPHEWTRLTMSVPQDGADTWTLAYVGCTYCPPAAGYETFAPGLLVALLAGERSNYLLQTTIEQTMRLRFDKEEEHLVPMLQMTLHFLQARGVRTPVGFLKQLGKNLTAWVNMAEEVLRFCHTAFRIVPGAIIESATEWAYAYLTGRDRRLRVATLQWLQQYVFVDPQPNALQTSSRLRLARAMTRQCLPRLQEGYRREDGRFRYEERLAAMMMEKVWLEALHGEMINVVDDRTKWPGGVVNRELLTEYEESKSTMKSLQDTLKELEGWEEETLALPEFVLAEGRPSMDGGDAFSSDADADEDDDVLSEYTETSVTGANRGIGQAICKILLAKPALQPLKLFAASRSGETQDFGLPSSSTGGEQQQQQQVLFPRLDVASSSSIAGFASEVNQHGKVDVLINNAGVNLDAKYGYENARRTLDVNYWGTVEMCRAFLPLMAPNARIVNLSSIASSLSAYSPEIQQRFRNPQASASDLDALAEEFLSSIQSSTEEPSGFGPPLRSYSLSKALLNAHTFLLARQHPQFLINCCCPGWIATDMGALVGSSKTKPPKSPEEGAVIPVRLAVGEVGGVTGRFWANASVRGKGEGEVREW</sequence>
<dbReference type="Pfam" id="PF00443">
    <property type="entry name" value="UCH"/>
    <property type="match status" value="1"/>
</dbReference>
<dbReference type="PROSITE" id="PS00973">
    <property type="entry name" value="USP_2"/>
    <property type="match status" value="1"/>
</dbReference>
<accession>A0A4U0TTD7</accession>
<dbReference type="PROSITE" id="PS00972">
    <property type="entry name" value="USP_1"/>
    <property type="match status" value="1"/>
</dbReference>
<gene>
    <name evidence="3" type="ORF">B0A50_06170</name>
</gene>
<dbReference type="EMBL" id="NAJL01000038">
    <property type="protein sequence ID" value="TKA25105.1"/>
    <property type="molecule type" value="Genomic_DNA"/>
</dbReference>
<dbReference type="OrthoDB" id="420187at2759"/>
<dbReference type="GO" id="GO:0005634">
    <property type="term" value="C:nucleus"/>
    <property type="evidence" value="ECO:0007669"/>
    <property type="project" value="TreeGrafter"/>
</dbReference>
<dbReference type="SUPFAM" id="SSF54001">
    <property type="entry name" value="Cysteine proteinases"/>
    <property type="match status" value="1"/>
</dbReference>
<evidence type="ECO:0000256" key="1">
    <source>
        <dbReference type="SAM" id="MobiDB-lite"/>
    </source>
</evidence>
<dbReference type="SUPFAM" id="SSF51735">
    <property type="entry name" value="NAD(P)-binding Rossmann-fold domains"/>
    <property type="match status" value="1"/>
</dbReference>
<dbReference type="Gene3D" id="3.90.70.10">
    <property type="entry name" value="Cysteine proteinases"/>
    <property type="match status" value="1"/>
</dbReference>
<dbReference type="InterPro" id="IPR001394">
    <property type="entry name" value="Peptidase_C19_UCH"/>
</dbReference>
<dbReference type="InterPro" id="IPR018200">
    <property type="entry name" value="USP_CS"/>
</dbReference>
<dbReference type="Pfam" id="PF00106">
    <property type="entry name" value="adh_short"/>
    <property type="match status" value="1"/>
</dbReference>
<dbReference type="InterPro" id="IPR002347">
    <property type="entry name" value="SDR_fam"/>
</dbReference>
<reference evidence="3 4" key="1">
    <citation type="submission" date="2017-03" db="EMBL/GenBank/DDBJ databases">
        <title>Genomes of endolithic fungi from Antarctica.</title>
        <authorList>
            <person name="Coleine C."/>
            <person name="Masonjones S."/>
            <person name="Stajich J.E."/>
        </authorList>
    </citation>
    <scope>NUCLEOTIDE SEQUENCE [LARGE SCALE GENOMIC DNA]</scope>
    <source>
        <strain evidence="3 4">CCFEE 6315</strain>
    </source>
</reference>